<dbReference type="AlphaFoldDB" id="A0A183NY59"/>
<proteinExistence type="predicted"/>
<dbReference type="STRING" id="31246.A0A183NY59"/>
<organism evidence="1 2">
    <name type="scientific">Schistosoma mattheei</name>
    <dbReference type="NCBI Taxonomy" id="31246"/>
    <lineage>
        <taxon>Eukaryota</taxon>
        <taxon>Metazoa</taxon>
        <taxon>Spiralia</taxon>
        <taxon>Lophotrochozoa</taxon>
        <taxon>Platyhelminthes</taxon>
        <taxon>Trematoda</taxon>
        <taxon>Digenea</taxon>
        <taxon>Strigeidida</taxon>
        <taxon>Schistosomatoidea</taxon>
        <taxon>Schistosomatidae</taxon>
        <taxon>Schistosoma</taxon>
    </lineage>
</organism>
<gene>
    <name evidence="1" type="ORF">SMTD_LOCUS7045</name>
</gene>
<accession>A0A183NY59</accession>
<evidence type="ECO:0000313" key="1">
    <source>
        <dbReference type="EMBL" id="VDP37270.1"/>
    </source>
</evidence>
<protein>
    <submittedName>
        <fullName evidence="1">Uncharacterized protein</fullName>
    </submittedName>
</protein>
<name>A0A183NY59_9TREM</name>
<evidence type="ECO:0000313" key="2">
    <source>
        <dbReference type="Proteomes" id="UP000269396"/>
    </source>
</evidence>
<dbReference type="Proteomes" id="UP000269396">
    <property type="component" value="Unassembled WGS sequence"/>
</dbReference>
<reference evidence="1 2" key="1">
    <citation type="submission" date="2018-11" db="EMBL/GenBank/DDBJ databases">
        <authorList>
            <consortium name="Pathogen Informatics"/>
        </authorList>
    </citation>
    <scope>NUCLEOTIDE SEQUENCE [LARGE SCALE GENOMIC DNA]</scope>
    <source>
        <strain>Denwood</strain>
        <strain evidence="2">Zambia</strain>
    </source>
</reference>
<keyword evidence="2" id="KW-1185">Reference proteome</keyword>
<dbReference type="EMBL" id="UZAL01027961">
    <property type="protein sequence ID" value="VDP37270.1"/>
    <property type="molecule type" value="Genomic_DNA"/>
</dbReference>
<sequence length="226" mass="25840">MDPIPGVNINYWMQVYPTDDSQSERNVCPRLHRYPSSNSANKDLCHWCKHLSLSRNFKQNTASKLVIKLCIIASKLGMLLIWLAELVISNRHQPSVNCPLEVLIREIRDSTDQEISVKEVTTSFINQLASVSKIQNQSNFNTTNNNQHMISFELNKDNKYGEYVAHFVLSSTLNRIIRLEQFNEFSSSSSLLKQRYPCCSQGTEASTWISREDNALILKLCGNLPD</sequence>